<dbReference type="EMBL" id="MWWZ01000020">
    <property type="protein sequence ID" value="OZG64009.1"/>
    <property type="molecule type" value="Genomic_DNA"/>
</dbReference>
<gene>
    <name evidence="2" type="ORF">BEUL_2299</name>
</gene>
<dbReference type="AlphaFoldDB" id="A0A261FXV1"/>
<accession>A0A261FXV1</accession>
<organism evidence="2 3">
    <name type="scientific">Bifidobacterium eulemuris</name>
    <dbReference type="NCBI Taxonomy" id="1765219"/>
    <lineage>
        <taxon>Bacteria</taxon>
        <taxon>Bacillati</taxon>
        <taxon>Actinomycetota</taxon>
        <taxon>Actinomycetes</taxon>
        <taxon>Bifidobacteriales</taxon>
        <taxon>Bifidobacteriaceae</taxon>
        <taxon>Bifidobacterium</taxon>
    </lineage>
</organism>
<evidence type="ECO:0000256" key="1">
    <source>
        <dbReference type="SAM" id="MobiDB-lite"/>
    </source>
</evidence>
<feature type="compositionally biased region" description="Basic residues" evidence="1">
    <location>
        <begin position="118"/>
        <end position="155"/>
    </location>
</feature>
<reference evidence="2 3" key="1">
    <citation type="journal article" date="2017" name="BMC Genomics">
        <title>Comparative genomic and phylogenomic analyses of the Bifidobacteriaceae family.</title>
        <authorList>
            <person name="Lugli G.A."/>
            <person name="Milani C."/>
            <person name="Turroni F."/>
            <person name="Duranti S."/>
            <person name="Mancabelli L."/>
            <person name="Mangifesta M."/>
            <person name="Ferrario C."/>
            <person name="Modesto M."/>
            <person name="Mattarelli P."/>
            <person name="Jiri K."/>
            <person name="van Sinderen D."/>
            <person name="Ventura M."/>
        </authorList>
    </citation>
    <scope>NUCLEOTIDE SEQUENCE [LARGE SCALE GENOMIC DNA]</scope>
    <source>
        <strain evidence="2 3">DSM 100216</strain>
    </source>
</reference>
<protein>
    <submittedName>
        <fullName evidence="2">Uncharacterized protein</fullName>
    </submittedName>
</protein>
<sequence length="304" mass="33865">MVTCLTAGVDRNTDWNLVSTRIVASPASRQVWIETVFCTTRSRICVRSPASRQVWIETARACSVRRPTASHLPHGRCGSKPTCARISAPATGVTCLTAGVDRNFTVLSAEPNTNGHLPHGRCGSKQRHRADRRHRHRHLPHGRCGSKRARPRRRGGGQGSPASRQVWIETPRGPASPTRRAVTCLTAGVDRNTKYCWPLPVTSGHLPHGRCGSKHIGAVRYRDRGVVTCLTAGVDRNPYQEKKEPTWRSPASRQVWIETRMCFVKFVSAGYSCCFPQVVQRVFRGMIVPWVRPPPWSGLLVIWS</sequence>
<comment type="caution">
    <text evidence="2">The sequence shown here is derived from an EMBL/GenBank/DDBJ whole genome shotgun (WGS) entry which is preliminary data.</text>
</comment>
<proteinExistence type="predicted"/>
<evidence type="ECO:0000313" key="3">
    <source>
        <dbReference type="Proteomes" id="UP000216057"/>
    </source>
</evidence>
<dbReference type="Proteomes" id="UP000216057">
    <property type="component" value="Unassembled WGS sequence"/>
</dbReference>
<evidence type="ECO:0000313" key="2">
    <source>
        <dbReference type="EMBL" id="OZG64009.1"/>
    </source>
</evidence>
<name>A0A261FXV1_9BIFI</name>
<feature type="region of interest" description="Disordered" evidence="1">
    <location>
        <begin position="109"/>
        <end position="174"/>
    </location>
</feature>